<dbReference type="EMBL" id="JBHSRJ010000009">
    <property type="protein sequence ID" value="MFC6045735.1"/>
    <property type="molecule type" value="Genomic_DNA"/>
</dbReference>
<evidence type="ECO:0000313" key="2">
    <source>
        <dbReference type="EMBL" id="MFC6045735.1"/>
    </source>
</evidence>
<protein>
    <recommendedName>
        <fullName evidence="4">Scaffolding protein</fullName>
    </recommendedName>
</protein>
<proteinExistence type="predicted"/>
<gene>
    <name evidence="2" type="ORF">ACFPYL_21815</name>
</gene>
<organism evidence="2 3">
    <name type="scientific">Nocardioides hankookensis</name>
    <dbReference type="NCBI Taxonomy" id="443157"/>
    <lineage>
        <taxon>Bacteria</taxon>
        <taxon>Bacillati</taxon>
        <taxon>Actinomycetota</taxon>
        <taxon>Actinomycetes</taxon>
        <taxon>Propionibacteriales</taxon>
        <taxon>Nocardioidaceae</taxon>
        <taxon>Nocardioides</taxon>
    </lineage>
</organism>
<dbReference type="Proteomes" id="UP001596135">
    <property type="component" value="Unassembled WGS sequence"/>
</dbReference>
<keyword evidence="3" id="KW-1185">Reference proteome</keyword>
<feature type="compositionally biased region" description="Basic and acidic residues" evidence="1">
    <location>
        <begin position="50"/>
        <end position="79"/>
    </location>
</feature>
<dbReference type="RefSeq" id="WP_379159475.1">
    <property type="nucleotide sequence ID" value="NZ_JBHSRJ010000009.1"/>
</dbReference>
<evidence type="ECO:0000256" key="1">
    <source>
        <dbReference type="SAM" id="MobiDB-lite"/>
    </source>
</evidence>
<reference evidence="3" key="1">
    <citation type="journal article" date="2019" name="Int. J. Syst. Evol. Microbiol.">
        <title>The Global Catalogue of Microorganisms (GCM) 10K type strain sequencing project: providing services to taxonomists for standard genome sequencing and annotation.</title>
        <authorList>
            <consortium name="The Broad Institute Genomics Platform"/>
            <consortium name="The Broad Institute Genome Sequencing Center for Infectious Disease"/>
            <person name="Wu L."/>
            <person name="Ma J."/>
        </authorList>
    </citation>
    <scope>NUCLEOTIDE SEQUENCE [LARGE SCALE GENOMIC DNA]</scope>
    <source>
        <strain evidence="3">CCUG 54522</strain>
    </source>
</reference>
<evidence type="ECO:0008006" key="4">
    <source>
        <dbReference type="Google" id="ProtNLM"/>
    </source>
</evidence>
<comment type="caution">
    <text evidence="2">The sequence shown here is derived from an EMBL/GenBank/DDBJ whole genome shotgun (WGS) entry which is preliminary data.</text>
</comment>
<feature type="compositionally biased region" description="Polar residues" evidence="1">
    <location>
        <begin position="82"/>
        <end position="91"/>
    </location>
</feature>
<feature type="region of interest" description="Disordered" evidence="1">
    <location>
        <begin position="50"/>
        <end position="98"/>
    </location>
</feature>
<name>A0ABW1LQR5_9ACTN</name>
<evidence type="ECO:0000313" key="3">
    <source>
        <dbReference type="Proteomes" id="UP001596135"/>
    </source>
</evidence>
<sequence length="143" mass="15427">MTEQTEKKLTLGEKIAQANDIEPVRAPMSGRELAAAQREDHLRALEEERAGLKAAGKDDRVKQVDAEIARVKGEPKGRTAPDTGTGSSGRVKQSDVPDGDIADVLNWVGEDAARAKVALTVENKKDADDRRSTLVEKLEKIAG</sequence>
<accession>A0ABW1LQR5</accession>